<protein>
    <recommendedName>
        <fullName evidence="4">Fimbrial biogenesis outer membrane usher protein</fullName>
    </recommendedName>
</protein>
<dbReference type="KEGG" id="dpu:SU48_07340"/>
<accession>A0A172T9Y0</accession>
<dbReference type="PATRIC" id="fig|1182568.3.peg.1528"/>
<name>A0A172T9Y0_9DEIO</name>
<keyword evidence="3" id="KW-1185">Reference proteome</keyword>
<organism evidence="2 3">
    <name type="scientific">Deinococcus puniceus</name>
    <dbReference type="NCBI Taxonomy" id="1182568"/>
    <lineage>
        <taxon>Bacteria</taxon>
        <taxon>Thermotogati</taxon>
        <taxon>Deinococcota</taxon>
        <taxon>Deinococci</taxon>
        <taxon>Deinococcales</taxon>
        <taxon>Deinococcaceae</taxon>
        <taxon>Deinococcus</taxon>
    </lineage>
</organism>
<evidence type="ECO:0000313" key="3">
    <source>
        <dbReference type="Proteomes" id="UP000077363"/>
    </source>
</evidence>
<dbReference type="AlphaFoldDB" id="A0A172T9Y0"/>
<sequence>MLCCGAAAQEASRGLPAQCSAPEELLSVAVGGTERGTFIVRVSRDPQDQVSVLLPAAALRPAEQTYILQRLDCDGEAFVMLKPELQVRYDQSNQAVRVSPALNLLGSGSVDLSLPDPAQDTASEPQAQRSSWGINAGAQGNATYRQRDGAGLDVPNSYTGAGYVGVGAAQGRLAGYAGLLARTGTATQSAATEFRGVAQFTVNPNLVVYGAWNASPNGNDPGFASSAFRGVAVSARGGFTRQLDELVIELPVDAEIEVTVNLKRIRAFRATAGSFTLRNIPLSVSGPSRVVVYITDESGTRQVTTDVPGSLRALPPGAYLASAQAGVSNGTLLGYGAVQLGLTNGWAVSTQAAAQRSPSAETSFSVRASATYTQDRFSFAGALEATRATTSAGQVSQGLTANLNAGTGVGAAQVQGFVILPLHELRGSVVGAKASYSNRNWLVGANGSTGFQPQTWQAGASATYFFGQRGSVSAQADVLPGSYRVGLSASFIPTPNLQVAAQVSTAPTGSQISGSLGYQLSPAQAMRLNVSSSDAALSYAYNREVNVQATVGLRGASAQATGALILTNGTVQLKPALAQKALLVQTGIPNVRLLVGGTVVAVTDARGEALITELPLGEVVSVRVDVASLPFGVALGAEQREIVPPLSGVTVVDWRENFRAFRFVRFFWSEQEVATGTDVLIDGERVLVDDEGYGLTPSSSEVLRGEIRSNTSARRCQVDIQPGDERAVCTPSSAAQDQLTQDQ</sequence>
<reference evidence="2 3" key="1">
    <citation type="submission" date="2015-01" db="EMBL/GenBank/DDBJ databases">
        <title>Deinococcus puniceus/DY1/ whole genome sequencing.</title>
        <authorList>
            <person name="Kim M.K."/>
            <person name="Srinivasan S."/>
            <person name="Lee J.-J."/>
        </authorList>
    </citation>
    <scope>NUCLEOTIDE SEQUENCE [LARGE SCALE GENOMIC DNA]</scope>
    <source>
        <strain evidence="2 3">DY1</strain>
    </source>
</reference>
<dbReference type="Proteomes" id="UP000077363">
    <property type="component" value="Chromosome"/>
</dbReference>
<evidence type="ECO:0000256" key="1">
    <source>
        <dbReference type="SAM" id="MobiDB-lite"/>
    </source>
</evidence>
<evidence type="ECO:0000313" key="2">
    <source>
        <dbReference type="EMBL" id="ANE43613.1"/>
    </source>
</evidence>
<gene>
    <name evidence="2" type="ORF">SU48_07340</name>
</gene>
<dbReference type="STRING" id="1182568.SU48_07340"/>
<proteinExistence type="predicted"/>
<evidence type="ECO:0008006" key="4">
    <source>
        <dbReference type="Google" id="ProtNLM"/>
    </source>
</evidence>
<feature type="compositionally biased region" description="Polar residues" evidence="1">
    <location>
        <begin position="730"/>
        <end position="743"/>
    </location>
</feature>
<feature type="region of interest" description="Disordered" evidence="1">
    <location>
        <begin position="722"/>
        <end position="743"/>
    </location>
</feature>
<dbReference type="EMBL" id="CP011387">
    <property type="protein sequence ID" value="ANE43613.1"/>
    <property type="molecule type" value="Genomic_DNA"/>
</dbReference>